<keyword evidence="2" id="KW-1003">Cell membrane</keyword>
<evidence type="ECO:0000256" key="2">
    <source>
        <dbReference type="ARBA" id="ARBA00022475"/>
    </source>
</evidence>
<feature type="transmembrane region" description="Helical" evidence="6">
    <location>
        <begin position="56"/>
        <end position="74"/>
    </location>
</feature>
<evidence type="ECO:0000256" key="4">
    <source>
        <dbReference type="ARBA" id="ARBA00022989"/>
    </source>
</evidence>
<keyword evidence="5 6" id="KW-0472">Membrane</keyword>
<feature type="transmembrane region" description="Helical" evidence="6">
    <location>
        <begin position="165"/>
        <end position="182"/>
    </location>
</feature>
<dbReference type="Proteomes" id="UP000274593">
    <property type="component" value="Chromosome"/>
</dbReference>
<reference evidence="7 8" key="1">
    <citation type="submission" date="2018-09" db="EMBL/GenBank/DDBJ databases">
        <title>Insights into the microbiota of Asian seabass (Lates calcarifer) with tenacibaculosis symptoms and description of sp. nov. Tenacibaculum singaporense.</title>
        <authorList>
            <person name="Miyake S."/>
            <person name="Soh M."/>
            <person name="Azman M.N."/>
            <person name="Ngoh S.Y."/>
            <person name="Orban L."/>
        </authorList>
    </citation>
    <scope>NUCLEOTIDE SEQUENCE [LARGE SCALE GENOMIC DNA]</scope>
    <source>
        <strain evidence="7 8">DSM 106434</strain>
    </source>
</reference>
<keyword evidence="3 6" id="KW-0812">Transmembrane</keyword>
<dbReference type="Pfam" id="PF12679">
    <property type="entry name" value="ABC2_membrane_2"/>
    <property type="match status" value="1"/>
</dbReference>
<keyword evidence="4 6" id="KW-1133">Transmembrane helix</keyword>
<evidence type="ECO:0000313" key="8">
    <source>
        <dbReference type="Proteomes" id="UP000274593"/>
    </source>
</evidence>
<protein>
    <submittedName>
        <fullName evidence="7">Gliding motility-associated ABC transporter permease subunit GldF</fullName>
    </submittedName>
</protein>
<feature type="transmembrane region" description="Helical" evidence="6">
    <location>
        <begin position="95"/>
        <end position="119"/>
    </location>
</feature>
<dbReference type="AlphaFoldDB" id="A0A3S8R728"/>
<evidence type="ECO:0000256" key="1">
    <source>
        <dbReference type="ARBA" id="ARBA00004651"/>
    </source>
</evidence>
<dbReference type="InterPro" id="IPR051449">
    <property type="entry name" value="ABC-2_transporter_component"/>
</dbReference>
<organism evidence="7 8">
    <name type="scientific">Tenacibaculum singaporense</name>
    <dbReference type="NCBI Taxonomy" id="2358479"/>
    <lineage>
        <taxon>Bacteria</taxon>
        <taxon>Pseudomonadati</taxon>
        <taxon>Bacteroidota</taxon>
        <taxon>Flavobacteriia</taxon>
        <taxon>Flavobacteriales</taxon>
        <taxon>Flavobacteriaceae</taxon>
        <taxon>Tenacibaculum</taxon>
    </lineage>
</organism>
<name>A0A3S8R728_9FLAO</name>
<feature type="transmembrane region" description="Helical" evidence="6">
    <location>
        <begin position="139"/>
        <end position="158"/>
    </location>
</feature>
<accession>A0A3S8R728</accession>
<feature type="transmembrane region" description="Helical" evidence="6">
    <location>
        <begin position="12"/>
        <end position="36"/>
    </location>
</feature>
<dbReference type="PANTHER" id="PTHR30294:SF29">
    <property type="entry name" value="MULTIDRUG ABC TRANSPORTER PERMEASE YBHS-RELATED"/>
    <property type="match status" value="1"/>
</dbReference>
<dbReference type="KEGG" id="tsig:D6T69_08620"/>
<dbReference type="GO" id="GO:0005886">
    <property type="term" value="C:plasma membrane"/>
    <property type="evidence" value="ECO:0007669"/>
    <property type="project" value="UniProtKB-SubCell"/>
</dbReference>
<comment type="subcellular location">
    <subcellularLocation>
        <location evidence="1">Cell membrane</location>
        <topology evidence="1">Multi-pass membrane protein</topology>
    </subcellularLocation>
</comment>
<evidence type="ECO:0000256" key="3">
    <source>
        <dbReference type="ARBA" id="ARBA00022692"/>
    </source>
</evidence>
<evidence type="ECO:0000256" key="5">
    <source>
        <dbReference type="ARBA" id="ARBA00023136"/>
    </source>
</evidence>
<proteinExistence type="predicted"/>
<keyword evidence="8" id="KW-1185">Reference proteome</keyword>
<gene>
    <name evidence="7" type="primary">gldF</name>
    <name evidence="7" type="ORF">D6T69_08620</name>
</gene>
<feature type="transmembrane region" description="Helical" evidence="6">
    <location>
        <begin position="218"/>
        <end position="236"/>
    </location>
</feature>
<dbReference type="EMBL" id="CP032548">
    <property type="protein sequence ID" value="AZJ35583.1"/>
    <property type="molecule type" value="Genomic_DNA"/>
</dbReference>
<sequence length="239" mass="26737">MLPLLKKEFNSFFASPIAYLVIGVFLLVNGLFLWVFKDNFNILNAGFADLNSFFYLSPWLFLFLIPAITMKSFADEFNSGTIEILKTKPLTDWQIVLGKFFASLLLVVIALLPTLTYAYTVYQLGSPIGNLDLGSTIGSYLGLLFLAATYTAVGLFTSTLSKNQIVAFILSVFITFALFYGFDAVGSSLGNSGYTLQQFGFNEHFKSISRGVVDTRDVIYFISVTFFFLFITKQQLKNE</sequence>
<dbReference type="InterPro" id="IPR019860">
    <property type="entry name" value="Motility-assoc_ABC_perm_GldF"/>
</dbReference>
<dbReference type="RefSeq" id="WP_125067359.1">
    <property type="nucleotide sequence ID" value="NZ_CP032548.1"/>
</dbReference>
<evidence type="ECO:0000313" key="7">
    <source>
        <dbReference type="EMBL" id="AZJ35583.1"/>
    </source>
</evidence>
<dbReference type="PANTHER" id="PTHR30294">
    <property type="entry name" value="MEMBRANE COMPONENT OF ABC TRANSPORTER YHHJ-RELATED"/>
    <property type="match status" value="1"/>
</dbReference>
<dbReference type="NCBIfam" id="TIGR03518">
    <property type="entry name" value="ABC_perm_GldF"/>
    <property type="match status" value="1"/>
</dbReference>
<dbReference type="GO" id="GO:0140359">
    <property type="term" value="F:ABC-type transporter activity"/>
    <property type="evidence" value="ECO:0007669"/>
    <property type="project" value="InterPro"/>
</dbReference>
<evidence type="ECO:0000256" key="6">
    <source>
        <dbReference type="SAM" id="Phobius"/>
    </source>
</evidence>